<dbReference type="Proteomes" id="UP000285326">
    <property type="component" value="Unassembled WGS sequence"/>
</dbReference>
<accession>A0A420JBX6</accession>
<dbReference type="AlphaFoldDB" id="A0A420JBX6"/>
<sequence>MAYHNTIRPEMGARLYQLKIGTPLHFRAQCQAKH</sequence>
<name>A0A420JBX6_9PEZI</name>
<proteinExistence type="predicted"/>
<evidence type="ECO:0000313" key="2">
    <source>
        <dbReference type="Proteomes" id="UP000285326"/>
    </source>
</evidence>
<protein>
    <submittedName>
        <fullName evidence="1">Uncharacterized protein</fullName>
    </submittedName>
</protein>
<dbReference type="EMBL" id="MCBS01013289">
    <property type="protein sequence ID" value="RKF84246.1"/>
    <property type="molecule type" value="Genomic_DNA"/>
</dbReference>
<comment type="caution">
    <text evidence="1">The sequence shown here is derived from an EMBL/GenBank/DDBJ whole genome shotgun (WGS) entry which is preliminary data.</text>
</comment>
<evidence type="ECO:0000313" key="1">
    <source>
        <dbReference type="EMBL" id="RKF84246.1"/>
    </source>
</evidence>
<organism evidence="1 2">
    <name type="scientific">Golovinomyces cichoracearum</name>
    <dbReference type="NCBI Taxonomy" id="62708"/>
    <lineage>
        <taxon>Eukaryota</taxon>
        <taxon>Fungi</taxon>
        <taxon>Dikarya</taxon>
        <taxon>Ascomycota</taxon>
        <taxon>Pezizomycotina</taxon>
        <taxon>Leotiomycetes</taxon>
        <taxon>Erysiphales</taxon>
        <taxon>Erysiphaceae</taxon>
        <taxon>Golovinomyces</taxon>
    </lineage>
</organism>
<gene>
    <name evidence="1" type="ORF">GcM1_132004</name>
</gene>
<reference evidence="1 2" key="1">
    <citation type="journal article" date="2018" name="BMC Genomics">
        <title>Comparative genome analyses reveal sequence features reflecting distinct modes of host-adaptation between dicot and monocot powdery mildew.</title>
        <authorList>
            <person name="Wu Y."/>
            <person name="Ma X."/>
            <person name="Pan Z."/>
            <person name="Kale S.D."/>
            <person name="Song Y."/>
            <person name="King H."/>
            <person name="Zhang Q."/>
            <person name="Presley C."/>
            <person name="Deng X."/>
            <person name="Wei C.I."/>
            <person name="Xiao S."/>
        </authorList>
    </citation>
    <scope>NUCLEOTIDE SEQUENCE [LARGE SCALE GENOMIC DNA]</scope>
    <source>
        <strain evidence="1">UMSG1</strain>
    </source>
</reference>